<protein>
    <submittedName>
        <fullName evidence="1">Uncharacterized protein</fullName>
    </submittedName>
</protein>
<dbReference type="EMBL" id="MU854350">
    <property type="protein sequence ID" value="KAK4041888.1"/>
    <property type="molecule type" value="Genomic_DNA"/>
</dbReference>
<sequence length="120" mass="13354">MLLPPPIPITTTTGLSCYIIAPNASSYTPRNYADSPNICRNCAPTSTCRILFYRRSSSSVACRMTSANPDTFVLLLLPPPPPPSRNTESNIQNPYHSRLTRWNPIRYASVLNNNSSIDRL</sequence>
<organism evidence="1 2">
    <name type="scientific">Parachaetomium inaequale</name>
    <dbReference type="NCBI Taxonomy" id="2588326"/>
    <lineage>
        <taxon>Eukaryota</taxon>
        <taxon>Fungi</taxon>
        <taxon>Dikarya</taxon>
        <taxon>Ascomycota</taxon>
        <taxon>Pezizomycotina</taxon>
        <taxon>Sordariomycetes</taxon>
        <taxon>Sordariomycetidae</taxon>
        <taxon>Sordariales</taxon>
        <taxon>Chaetomiaceae</taxon>
        <taxon>Parachaetomium</taxon>
    </lineage>
</organism>
<evidence type="ECO:0000313" key="2">
    <source>
        <dbReference type="Proteomes" id="UP001303115"/>
    </source>
</evidence>
<keyword evidence="2" id="KW-1185">Reference proteome</keyword>
<accession>A0AAN6STW8</accession>
<reference evidence="2" key="1">
    <citation type="journal article" date="2023" name="Mol. Phylogenet. Evol.">
        <title>Genome-scale phylogeny and comparative genomics of the fungal order Sordariales.</title>
        <authorList>
            <person name="Hensen N."/>
            <person name="Bonometti L."/>
            <person name="Westerberg I."/>
            <person name="Brannstrom I.O."/>
            <person name="Guillou S."/>
            <person name="Cros-Aarteil S."/>
            <person name="Calhoun S."/>
            <person name="Haridas S."/>
            <person name="Kuo A."/>
            <person name="Mondo S."/>
            <person name="Pangilinan J."/>
            <person name="Riley R."/>
            <person name="LaButti K."/>
            <person name="Andreopoulos B."/>
            <person name="Lipzen A."/>
            <person name="Chen C."/>
            <person name="Yan M."/>
            <person name="Daum C."/>
            <person name="Ng V."/>
            <person name="Clum A."/>
            <person name="Steindorff A."/>
            <person name="Ohm R.A."/>
            <person name="Martin F."/>
            <person name="Silar P."/>
            <person name="Natvig D.O."/>
            <person name="Lalanne C."/>
            <person name="Gautier V."/>
            <person name="Ament-Velasquez S.L."/>
            <person name="Kruys A."/>
            <person name="Hutchinson M.I."/>
            <person name="Powell A.J."/>
            <person name="Barry K."/>
            <person name="Miller A.N."/>
            <person name="Grigoriev I.V."/>
            <person name="Debuchy R."/>
            <person name="Gladieux P."/>
            <person name="Hiltunen Thoren M."/>
            <person name="Johannesson H."/>
        </authorList>
    </citation>
    <scope>NUCLEOTIDE SEQUENCE [LARGE SCALE GENOMIC DNA]</scope>
    <source>
        <strain evidence="2">CBS 284.82</strain>
    </source>
</reference>
<dbReference type="Proteomes" id="UP001303115">
    <property type="component" value="Unassembled WGS sequence"/>
</dbReference>
<comment type="caution">
    <text evidence="1">The sequence shown here is derived from an EMBL/GenBank/DDBJ whole genome shotgun (WGS) entry which is preliminary data.</text>
</comment>
<evidence type="ECO:0000313" key="1">
    <source>
        <dbReference type="EMBL" id="KAK4041888.1"/>
    </source>
</evidence>
<gene>
    <name evidence="1" type="ORF">C8A01DRAFT_34137</name>
</gene>
<dbReference type="AlphaFoldDB" id="A0AAN6STW8"/>
<name>A0AAN6STW8_9PEZI</name>
<proteinExistence type="predicted"/>